<gene>
    <name evidence="1" type="ORF">Pmgp_01550</name>
</gene>
<protein>
    <recommendedName>
        <fullName evidence="3">Sporulation protein YqfC</fullName>
    </recommendedName>
</protein>
<dbReference type="RefSeq" id="WP_134213431.1">
    <property type="nucleotide sequence ID" value="NZ_QFFZ01000013.1"/>
</dbReference>
<dbReference type="NCBIfam" id="TIGR02856">
    <property type="entry name" value="spore_yqfC"/>
    <property type="match status" value="1"/>
</dbReference>
<accession>A0A4Y7RRY4</accession>
<proteinExistence type="predicted"/>
<dbReference type="AlphaFoldDB" id="A0A4Y7RRY4"/>
<keyword evidence="2" id="KW-1185">Reference proteome</keyword>
<dbReference type="InterPro" id="IPR022477">
    <property type="entry name" value="Spore_YqfC"/>
</dbReference>
<dbReference type="EMBL" id="QFFZ01000013">
    <property type="protein sequence ID" value="TEB11536.1"/>
    <property type="molecule type" value="Genomic_DNA"/>
</dbReference>
<dbReference type="Pfam" id="PF07873">
    <property type="entry name" value="YabP"/>
    <property type="match status" value="1"/>
</dbReference>
<comment type="caution">
    <text evidence="1">The sequence shown here is derived from an EMBL/GenBank/DDBJ whole genome shotgun (WGS) entry which is preliminary data.</text>
</comment>
<dbReference type="Proteomes" id="UP000297597">
    <property type="component" value="Unassembled WGS sequence"/>
</dbReference>
<name>A0A4Y7RRY4_9FIRM</name>
<sequence>MAWHDYKKKIKRQFSEFLEIPGDVMLDLPKIVLFGNIKIFIENHRGIIEYTTEKVRVNVMEDEVAITGENLLLRNVLPDELCVEGKIKSISFL</sequence>
<organism evidence="1 2">
    <name type="scientific">Pelotomaculum propionicicum</name>
    <dbReference type="NCBI Taxonomy" id="258475"/>
    <lineage>
        <taxon>Bacteria</taxon>
        <taxon>Bacillati</taxon>
        <taxon>Bacillota</taxon>
        <taxon>Clostridia</taxon>
        <taxon>Eubacteriales</taxon>
        <taxon>Desulfotomaculaceae</taxon>
        <taxon>Pelotomaculum</taxon>
    </lineage>
</organism>
<reference evidence="1 2" key="1">
    <citation type="journal article" date="2018" name="Environ. Microbiol.">
        <title>Novel energy conservation strategies and behaviour of Pelotomaculum schinkii driving syntrophic propionate catabolism.</title>
        <authorList>
            <person name="Hidalgo-Ahumada C.A.P."/>
            <person name="Nobu M.K."/>
            <person name="Narihiro T."/>
            <person name="Tamaki H."/>
            <person name="Liu W.T."/>
            <person name="Kamagata Y."/>
            <person name="Stams A.J.M."/>
            <person name="Imachi H."/>
            <person name="Sousa D.Z."/>
        </authorList>
    </citation>
    <scope>NUCLEOTIDE SEQUENCE [LARGE SCALE GENOMIC DNA]</scope>
    <source>
        <strain evidence="1 2">MGP</strain>
    </source>
</reference>
<evidence type="ECO:0000313" key="1">
    <source>
        <dbReference type="EMBL" id="TEB11536.1"/>
    </source>
</evidence>
<dbReference type="InterPro" id="IPR022476">
    <property type="entry name" value="Spore_YabP/YqfC"/>
</dbReference>
<evidence type="ECO:0000313" key="2">
    <source>
        <dbReference type="Proteomes" id="UP000297597"/>
    </source>
</evidence>
<dbReference type="OrthoDB" id="2989236at2"/>
<evidence type="ECO:0008006" key="3">
    <source>
        <dbReference type="Google" id="ProtNLM"/>
    </source>
</evidence>